<sequence>MAVVLEAAEELETAMVEGVRVRWAWDAAYPPEILPQADDMEVLSDALMRIRNKRSGSAAAEQIGDG</sequence>
<dbReference type="EMBL" id="BAABJM010000003">
    <property type="protein sequence ID" value="GAA5057616.1"/>
    <property type="molecule type" value="Genomic_DNA"/>
</dbReference>
<dbReference type="RefSeq" id="WP_345496700.1">
    <property type="nucleotide sequence ID" value="NZ_BAABJM010000003.1"/>
</dbReference>
<protein>
    <submittedName>
        <fullName evidence="1">Uncharacterized protein</fullName>
    </submittedName>
</protein>
<comment type="caution">
    <text evidence="1">The sequence shown here is derived from an EMBL/GenBank/DDBJ whole genome shotgun (WGS) entry which is preliminary data.</text>
</comment>
<evidence type="ECO:0000313" key="1">
    <source>
        <dbReference type="EMBL" id="GAA5057616.1"/>
    </source>
</evidence>
<name>A0ABP9KF16_9NOCA</name>
<keyword evidence="2" id="KW-1185">Reference proteome</keyword>
<reference evidence="2" key="1">
    <citation type="journal article" date="2019" name="Int. J. Syst. Evol. Microbiol.">
        <title>The Global Catalogue of Microorganisms (GCM) 10K type strain sequencing project: providing services to taxonomists for standard genome sequencing and annotation.</title>
        <authorList>
            <consortium name="The Broad Institute Genomics Platform"/>
            <consortium name="The Broad Institute Genome Sequencing Center for Infectious Disease"/>
            <person name="Wu L."/>
            <person name="Ma J."/>
        </authorList>
    </citation>
    <scope>NUCLEOTIDE SEQUENCE [LARGE SCALE GENOMIC DNA]</scope>
    <source>
        <strain evidence="2">JCM 18298</strain>
    </source>
</reference>
<accession>A0ABP9KF16</accession>
<dbReference type="Proteomes" id="UP001500603">
    <property type="component" value="Unassembled WGS sequence"/>
</dbReference>
<proteinExistence type="predicted"/>
<organism evidence="1 2">
    <name type="scientific">Nocardia callitridis</name>
    <dbReference type="NCBI Taxonomy" id="648753"/>
    <lineage>
        <taxon>Bacteria</taxon>
        <taxon>Bacillati</taxon>
        <taxon>Actinomycetota</taxon>
        <taxon>Actinomycetes</taxon>
        <taxon>Mycobacteriales</taxon>
        <taxon>Nocardiaceae</taxon>
        <taxon>Nocardia</taxon>
    </lineage>
</organism>
<evidence type="ECO:0000313" key="2">
    <source>
        <dbReference type="Proteomes" id="UP001500603"/>
    </source>
</evidence>
<gene>
    <name evidence="1" type="ORF">GCM10023318_36120</name>
</gene>